<keyword evidence="5" id="KW-0378">Hydrolase</keyword>
<comment type="caution">
    <text evidence="5">The sequence shown here is derived from an EMBL/GenBank/DDBJ whole genome shotgun (WGS) entry which is preliminary data.</text>
</comment>
<dbReference type="Gene3D" id="3.90.220.20">
    <property type="entry name" value="DNA methylase specificity domains"/>
    <property type="match status" value="2"/>
</dbReference>
<dbReference type="PANTHER" id="PTHR30408">
    <property type="entry name" value="TYPE-1 RESTRICTION ENZYME ECOKI SPECIFICITY PROTEIN"/>
    <property type="match status" value="1"/>
</dbReference>
<evidence type="ECO:0000256" key="3">
    <source>
        <dbReference type="ARBA" id="ARBA00023125"/>
    </source>
</evidence>
<dbReference type="GO" id="GO:0004519">
    <property type="term" value="F:endonuclease activity"/>
    <property type="evidence" value="ECO:0007669"/>
    <property type="project" value="UniProtKB-KW"/>
</dbReference>
<dbReference type="AlphaFoldDB" id="A0A544VWQ1"/>
<feature type="domain" description="Type I restriction modification DNA specificity" evidence="4">
    <location>
        <begin position="50"/>
        <end position="198"/>
    </location>
</feature>
<gene>
    <name evidence="5" type="ORF">D8S82_22175</name>
</gene>
<keyword evidence="3" id="KW-0238">DNA-binding</keyword>
<accession>A0A544VWQ1</accession>
<dbReference type="InterPro" id="IPR000055">
    <property type="entry name" value="Restrct_endonuc_typeI_TRD"/>
</dbReference>
<evidence type="ECO:0000259" key="4">
    <source>
        <dbReference type="Pfam" id="PF01420"/>
    </source>
</evidence>
<protein>
    <submittedName>
        <fullName evidence="5">Restriction endonuclease subunit S</fullName>
    </submittedName>
</protein>
<keyword evidence="2" id="KW-0680">Restriction system</keyword>
<dbReference type="PANTHER" id="PTHR30408:SF13">
    <property type="entry name" value="TYPE I RESTRICTION ENZYME HINDI SPECIFICITY SUBUNIT"/>
    <property type="match status" value="1"/>
</dbReference>
<keyword evidence="5" id="KW-0255">Endonuclease</keyword>
<evidence type="ECO:0000313" key="5">
    <source>
        <dbReference type="EMBL" id="TQR84416.1"/>
    </source>
</evidence>
<dbReference type="EMBL" id="VIFX01000031">
    <property type="protein sequence ID" value="TQR84416.1"/>
    <property type="molecule type" value="Genomic_DNA"/>
</dbReference>
<comment type="similarity">
    <text evidence="1">Belongs to the type-I restriction system S methylase family.</text>
</comment>
<dbReference type="GO" id="GO:0009307">
    <property type="term" value="P:DNA restriction-modification system"/>
    <property type="evidence" value="ECO:0007669"/>
    <property type="project" value="UniProtKB-KW"/>
</dbReference>
<dbReference type="Proteomes" id="UP000315759">
    <property type="component" value="Unassembled WGS sequence"/>
</dbReference>
<proteinExistence type="inferred from homology"/>
<dbReference type="GO" id="GO:0003677">
    <property type="term" value="F:DNA binding"/>
    <property type="evidence" value="ECO:0007669"/>
    <property type="project" value="UniProtKB-KW"/>
</dbReference>
<sequence>MPASPMICMPSSIVAESLSQSCAPAFKGSMSTNTLLGGEIARGLGGESRVKWPLRRSSDLFELRYGKALVASSRRPGRVPVFGTNGQTGTHDTPLFAGPGVIIGRKGAGHLGVHWTDEDYWVIDTAYSLVPDADIDLKYAYYLLKYVGLNHLKHGTSNPSLTREAFGAQYFPVPPIDEQVLIAETLSAIDDKIDANSRTVAQALTLARALFESSLAQGTRTAQVGAVSEFHNRRRVPLSRREREQRPGAVPYYGATGVFGYVDEALFDEILVLVGEDGSVVREDGGPMLQYIWGKAWINNHAHAITGLIVSTELLFLALDRADIRPIMTGAVQAKVSMGNLKSVGLRLPVGKALDVLELALAPVFSLYRSRINESAQLRKTRDALLPELLSGRLRVSIQESA</sequence>
<organism evidence="5 6">
    <name type="scientific">Mycolicibacterium hodleri</name>
    <dbReference type="NCBI Taxonomy" id="49897"/>
    <lineage>
        <taxon>Bacteria</taxon>
        <taxon>Bacillati</taxon>
        <taxon>Actinomycetota</taxon>
        <taxon>Actinomycetes</taxon>
        <taxon>Mycobacteriales</taxon>
        <taxon>Mycobacteriaceae</taxon>
        <taxon>Mycolicibacterium</taxon>
    </lineage>
</organism>
<dbReference type="CDD" id="cd17262">
    <property type="entry name" value="RMtype1_S_Aco12261I-TRD2-CR2"/>
    <property type="match status" value="1"/>
</dbReference>
<dbReference type="CDD" id="cd17267">
    <property type="entry name" value="RMtype1_S_EcoAO83I-TRD1-CR1_like"/>
    <property type="match status" value="1"/>
</dbReference>
<keyword evidence="5" id="KW-0540">Nuclease</keyword>
<reference evidence="5 6" key="1">
    <citation type="submission" date="2018-10" db="EMBL/GenBank/DDBJ databases">
        <title>Draft genome of Mycobacterium hodleri strain B.</title>
        <authorList>
            <person name="Amande T.J."/>
            <person name="Mcgenity T.J."/>
        </authorList>
    </citation>
    <scope>NUCLEOTIDE SEQUENCE [LARGE SCALE GENOMIC DNA]</scope>
    <source>
        <strain evidence="5 6">B</strain>
    </source>
</reference>
<keyword evidence="6" id="KW-1185">Reference proteome</keyword>
<dbReference type="InterPro" id="IPR044946">
    <property type="entry name" value="Restrct_endonuc_typeI_TRD_sf"/>
</dbReference>
<evidence type="ECO:0000256" key="1">
    <source>
        <dbReference type="ARBA" id="ARBA00010923"/>
    </source>
</evidence>
<dbReference type="Pfam" id="PF01420">
    <property type="entry name" value="Methylase_S"/>
    <property type="match status" value="1"/>
</dbReference>
<evidence type="ECO:0000313" key="6">
    <source>
        <dbReference type="Proteomes" id="UP000315759"/>
    </source>
</evidence>
<evidence type="ECO:0000256" key="2">
    <source>
        <dbReference type="ARBA" id="ARBA00022747"/>
    </source>
</evidence>
<dbReference type="InterPro" id="IPR052021">
    <property type="entry name" value="Type-I_RS_S_subunit"/>
</dbReference>
<dbReference type="SUPFAM" id="SSF116734">
    <property type="entry name" value="DNA methylase specificity domain"/>
    <property type="match status" value="2"/>
</dbReference>
<name>A0A544VWQ1_9MYCO</name>